<feature type="coiled-coil region" evidence="7">
    <location>
        <begin position="268"/>
        <end position="329"/>
    </location>
</feature>
<comment type="caution">
    <text evidence="10">The sequence shown here is derived from an EMBL/GenBank/DDBJ whole genome shotgun (WGS) entry which is preliminary data.</text>
</comment>
<sequence length="377" mass="42377">MAVVDETSLFPSLSNLAMLENITEVQRDVEYRVTFKSGTSTIFLNITLPPQFPNERPLVKVAPPLVHPWVNDQMVVVGCPAINNFYMHSNLGKAITDVAKEFTDHPPQFLGTPASSPLFPASTSGYQPLNQYSFPGYQPMYTPQSSVPSSTPSLSSLSPPHSQYSPLAATSNMGAMPHLVGNSQITQTSPSRPPIPPRPTLPVKKVSPFPELENLSLEELKDLNDKPELMKLFVSRDESVMKLEAEKEETMKKNEEIARFNLSLKPILENSKDELLKKCERRSELKRDFDNNTKKQRELIQLLSIASIRQHLEIAASEAEEESEAIADEFLSKQITPEEFIQRFLEKRKVTNRGYGHLATNEKSSHKILEKECNKST</sequence>
<dbReference type="PANTHER" id="PTHR13678:SF2">
    <property type="entry name" value="VACUOLAR PROTEIN SORTING-ASSOCIATED PROTEIN 37A"/>
    <property type="match status" value="1"/>
</dbReference>
<evidence type="ECO:0000259" key="9">
    <source>
        <dbReference type="Pfam" id="PF07200"/>
    </source>
</evidence>
<comment type="function">
    <text evidence="6">Component of the ESCRT-I complex, a regulator of vesicular trafficking process. Required for the sorting of endocytic ubiquitinated cargos into multivesicular bodies. May be involved in cell growth and differentiation.</text>
</comment>
<keyword evidence="4" id="KW-0967">Endosome</keyword>
<dbReference type="Proteomes" id="UP001159427">
    <property type="component" value="Unassembled WGS sequence"/>
</dbReference>
<name>A0ABN8PNV8_9CNID</name>
<evidence type="ECO:0000256" key="7">
    <source>
        <dbReference type="SAM" id="Coils"/>
    </source>
</evidence>
<feature type="compositionally biased region" description="Low complexity" evidence="8">
    <location>
        <begin position="142"/>
        <end position="166"/>
    </location>
</feature>
<dbReference type="Pfam" id="PF07200">
    <property type="entry name" value="Mod_r"/>
    <property type="match status" value="1"/>
</dbReference>
<dbReference type="CDD" id="cd11685">
    <property type="entry name" value="UEV_TSG101-like"/>
    <property type="match status" value="1"/>
</dbReference>
<keyword evidence="3" id="KW-0813">Transport</keyword>
<dbReference type="InterPro" id="IPR009851">
    <property type="entry name" value="Mod_r"/>
</dbReference>
<dbReference type="SUPFAM" id="SSF54495">
    <property type="entry name" value="UBC-like"/>
    <property type="match status" value="1"/>
</dbReference>
<evidence type="ECO:0000256" key="1">
    <source>
        <dbReference type="ARBA" id="ARBA00004633"/>
    </source>
</evidence>
<feature type="region of interest" description="Disordered" evidence="8">
    <location>
        <begin position="184"/>
        <end position="206"/>
    </location>
</feature>
<evidence type="ECO:0000256" key="6">
    <source>
        <dbReference type="ARBA" id="ARBA00025010"/>
    </source>
</evidence>
<evidence type="ECO:0000313" key="10">
    <source>
        <dbReference type="EMBL" id="CAH3147235.1"/>
    </source>
</evidence>
<keyword evidence="5" id="KW-0653">Protein transport</keyword>
<evidence type="ECO:0000313" key="11">
    <source>
        <dbReference type="Proteomes" id="UP001159427"/>
    </source>
</evidence>
<protein>
    <recommendedName>
        <fullName evidence="9">VPS37 C-terminal domain-containing protein</fullName>
    </recommendedName>
</protein>
<evidence type="ECO:0000256" key="4">
    <source>
        <dbReference type="ARBA" id="ARBA00022753"/>
    </source>
</evidence>
<evidence type="ECO:0000256" key="8">
    <source>
        <dbReference type="SAM" id="MobiDB-lite"/>
    </source>
</evidence>
<evidence type="ECO:0000256" key="5">
    <source>
        <dbReference type="ARBA" id="ARBA00022927"/>
    </source>
</evidence>
<evidence type="ECO:0000256" key="3">
    <source>
        <dbReference type="ARBA" id="ARBA00022448"/>
    </source>
</evidence>
<dbReference type="PANTHER" id="PTHR13678">
    <property type="entry name" value="VACUOLAR PROTEIN SORTING-ASSOCIATED PROTEIN 37"/>
    <property type="match status" value="1"/>
</dbReference>
<keyword evidence="11" id="KW-1185">Reference proteome</keyword>
<comment type="subcellular location">
    <subcellularLocation>
        <location evidence="1">Late endosome membrane</location>
        <topology evidence="1">Peripheral membrane protein</topology>
    </subcellularLocation>
</comment>
<accession>A0ABN8PNV8</accession>
<organism evidence="10 11">
    <name type="scientific">Porites evermanni</name>
    <dbReference type="NCBI Taxonomy" id="104178"/>
    <lineage>
        <taxon>Eukaryota</taxon>
        <taxon>Metazoa</taxon>
        <taxon>Cnidaria</taxon>
        <taxon>Anthozoa</taxon>
        <taxon>Hexacorallia</taxon>
        <taxon>Scleractinia</taxon>
        <taxon>Fungiina</taxon>
        <taxon>Poritidae</taxon>
        <taxon>Porites</taxon>
    </lineage>
</organism>
<gene>
    <name evidence="10" type="ORF">PEVE_00044208</name>
</gene>
<comment type="similarity">
    <text evidence="2">Belongs to the VPS37 family.</text>
</comment>
<feature type="compositionally biased region" description="Pro residues" evidence="8">
    <location>
        <begin position="191"/>
        <end position="200"/>
    </location>
</feature>
<feature type="domain" description="VPS37 C-terminal" evidence="9">
    <location>
        <begin position="213"/>
        <end position="350"/>
    </location>
</feature>
<dbReference type="EMBL" id="CALNXI010000927">
    <property type="protein sequence ID" value="CAH3147235.1"/>
    <property type="molecule type" value="Genomic_DNA"/>
</dbReference>
<proteinExistence type="inferred from homology"/>
<reference evidence="10 11" key="1">
    <citation type="submission" date="2022-05" db="EMBL/GenBank/DDBJ databases">
        <authorList>
            <consortium name="Genoscope - CEA"/>
            <person name="William W."/>
        </authorList>
    </citation>
    <scope>NUCLEOTIDE SEQUENCE [LARGE SCALE GENOMIC DNA]</scope>
</reference>
<evidence type="ECO:0000256" key="2">
    <source>
        <dbReference type="ARBA" id="ARBA00007617"/>
    </source>
</evidence>
<keyword evidence="7" id="KW-0175">Coiled coil</keyword>
<feature type="region of interest" description="Disordered" evidence="8">
    <location>
        <begin position="142"/>
        <end position="169"/>
    </location>
</feature>
<dbReference type="InterPro" id="IPR016135">
    <property type="entry name" value="UBQ-conjugating_enzyme/RWD"/>
</dbReference>